<feature type="domain" description="Peptidase M16 N-terminal" evidence="6">
    <location>
        <begin position="65"/>
        <end position="158"/>
    </location>
</feature>
<feature type="non-terminal residue" evidence="8">
    <location>
        <position position="1"/>
    </location>
</feature>
<dbReference type="InterPro" id="IPR011765">
    <property type="entry name" value="Pept_M16_N"/>
</dbReference>
<reference evidence="8" key="1">
    <citation type="submission" date="2018-05" db="EMBL/GenBank/DDBJ databases">
        <authorList>
            <person name="Lanie J.A."/>
            <person name="Ng W.-L."/>
            <person name="Kazmierczak K.M."/>
            <person name="Andrzejewski T.M."/>
            <person name="Davidsen T.M."/>
            <person name="Wayne K.J."/>
            <person name="Tettelin H."/>
            <person name="Glass J.I."/>
            <person name="Rusch D."/>
            <person name="Podicherti R."/>
            <person name="Tsui H.-C.T."/>
            <person name="Winkler M.E."/>
        </authorList>
    </citation>
    <scope>NUCLEOTIDE SEQUENCE</scope>
</reference>
<dbReference type="Pfam" id="PF00675">
    <property type="entry name" value="Peptidase_M16"/>
    <property type="match status" value="1"/>
</dbReference>
<dbReference type="SUPFAM" id="SSF63411">
    <property type="entry name" value="LuxS/MPP-like metallohydrolase"/>
    <property type="match status" value="4"/>
</dbReference>
<evidence type="ECO:0000256" key="3">
    <source>
        <dbReference type="ARBA" id="ARBA00022801"/>
    </source>
</evidence>
<evidence type="ECO:0000313" key="8">
    <source>
        <dbReference type="EMBL" id="SVA89094.1"/>
    </source>
</evidence>
<feature type="domain" description="Peptidase M16 C-terminal" evidence="7">
    <location>
        <begin position="172"/>
        <end position="343"/>
    </location>
</feature>
<keyword evidence="5" id="KW-0482">Metalloprotease</keyword>
<keyword evidence="3" id="KW-0378">Hydrolase</keyword>
<dbReference type="GO" id="GO:0046872">
    <property type="term" value="F:metal ion binding"/>
    <property type="evidence" value="ECO:0007669"/>
    <property type="project" value="InterPro"/>
</dbReference>
<keyword evidence="4" id="KW-0862">Zinc</keyword>
<feature type="non-terminal residue" evidence="8">
    <location>
        <position position="863"/>
    </location>
</feature>
<evidence type="ECO:0000256" key="5">
    <source>
        <dbReference type="ARBA" id="ARBA00023049"/>
    </source>
</evidence>
<dbReference type="GO" id="GO:0008237">
    <property type="term" value="F:metallopeptidase activity"/>
    <property type="evidence" value="ECO:0007669"/>
    <property type="project" value="UniProtKB-KW"/>
</dbReference>
<sequence>YLEHMLFKGTSELGTVDYKAEKVFLDSIEILYDKLGNTVDDNSRLKIQEKINDLNVNASEFAIPNEFTRLVEGFGGTGVNAFTSNDIIAYVSQFPSHNMGKWLDINSHRFENPVFRLFQSELETVYEEKNRAMDNAFRMLFEEFFKNFFRNHPYGQQTVLGTKDHLKNPSIKKMKEYYNKYYVSNNMYLMLAGDFNVEIAKEKIETTFGKLKSGAEPDFVNVAEDPFSGREVVTRRMTPIRFGMIGFRMPQPRHEDNIALGIIRNLFNNNSRTGLLDRLSVENKLLGSSAISGLGGADHGAMGFMFIPKLIFQTFKGAENVVLDQIEKVKQGDFSEEYLQSIKLSIIRGHESGLENASNRLNYAMDIILNDRSWEDIINYPEKIENIDKTEIVRVANKYFKDDYLVYRSKIGFPKKDKVEKPPFKPVKPKNSEKNSAYAQKLNNIPSGAVKMDFIDFEKDTYYEKLSDNFHFYHNNNPINSIFTMRLEYGIGNYENNSLSFAAGLGSMIGDDKYSFNELKEELQKIGATVDFFSDNDYFGLNIKGFDKYFNETVAMAGNFLKSMKVREEDKKKLKKLIQGSVIERKFESRESSVKGNALRSYALWGKNSRFLTRPTVKEVKKMDTDYLLSQIKDAMKVETTIFYTGNVDANTVKNSVSENFIIYKELKKSNSPLVFDKQIKQSNTVYLFNDKKAVQSQIYILADGDTMDEKNRHKSNVFNKYFGGSMSGLVFQEIREFKSLAYSAWGSYSRPYYLDGSGWFNGFMGTQADKTIDAIETYISLLKDMPDKPVRTEGIKAGLLESLGSKKPNFRRMSLSIRGWNRQGFSSDPRKTEKDVYQDIEFEDISRFYKTFIQNKPLTITV</sequence>
<evidence type="ECO:0000259" key="6">
    <source>
        <dbReference type="Pfam" id="PF00675"/>
    </source>
</evidence>
<dbReference type="InterPro" id="IPR011249">
    <property type="entry name" value="Metalloenz_LuxS/M16"/>
</dbReference>
<dbReference type="AlphaFoldDB" id="A0A381ZIY4"/>
<keyword evidence="2" id="KW-0645">Protease</keyword>
<feature type="domain" description="Peptidase M16 C-terminal" evidence="7">
    <location>
        <begin position="641"/>
        <end position="785"/>
    </location>
</feature>
<dbReference type="Gene3D" id="3.30.830.10">
    <property type="entry name" value="Metalloenzyme, LuxS/M16 peptidase-like"/>
    <property type="match status" value="4"/>
</dbReference>
<proteinExistence type="inferred from homology"/>
<gene>
    <name evidence="8" type="ORF">METZ01_LOCUS141948</name>
</gene>
<comment type="similarity">
    <text evidence="1">Belongs to the peptidase M16 family.</text>
</comment>
<organism evidence="8">
    <name type="scientific">marine metagenome</name>
    <dbReference type="NCBI Taxonomy" id="408172"/>
    <lineage>
        <taxon>unclassified sequences</taxon>
        <taxon>metagenomes</taxon>
        <taxon>ecological metagenomes</taxon>
    </lineage>
</organism>
<evidence type="ECO:0008006" key="9">
    <source>
        <dbReference type="Google" id="ProtNLM"/>
    </source>
</evidence>
<evidence type="ECO:0000256" key="4">
    <source>
        <dbReference type="ARBA" id="ARBA00022833"/>
    </source>
</evidence>
<dbReference type="PANTHER" id="PTHR43690:SF17">
    <property type="entry name" value="PROTEIN YHJJ"/>
    <property type="match status" value="1"/>
</dbReference>
<dbReference type="GO" id="GO:0006508">
    <property type="term" value="P:proteolysis"/>
    <property type="evidence" value="ECO:0007669"/>
    <property type="project" value="UniProtKB-KW"/>
</dbReference>
<dbReference type="InterPro" id="IPR007863">
    <property type="entry name" value="Peptidase_M16_C"/>
</dbReference>
<dbReference type="EMBL" id="UINC01021476">
    <property type="protein sequence ID" value="SVA89094.1"/>
    <property type="molecule type" value="Genomic_DNA"/>
</dbReference>
<name>A0A381ZIY4_9ZZZZ</name>
<protein>
    <recommendedName>
        <fullName evidence="9">Insulinase family protein</fullName>
    </recommendedName>
</protein>
<evidence type="ECO:0000259" key="7">
    <source>
        <dbReference type="Pfam" id="PF05193"/>
    </source>
</evidence>
<evidence type="ECO:0000256" key="1">
    <source>
        <dbReference type="ARBA" id="ARBA00007261"/>
    </source>
</evidence>
<dbReference type="PANTHER" id="PTHR43690">
    <property type="entry name" value="NARDILYSIN"/>
    <property type="match status" value="1"/>
</dbReference>
<dbReference type="Pfam" id="PF05193">
    <property type="entry name" value="Peptidase_M16_C"/>
    <property type="match status" value="2"/>
</dbReference>
<dbReference type="InterPro" id="IPR050626">
    <property type="entry name" value="Peptidase_M16"/>
</dbReference>
<evidence type="ECO:0000256" key="2">
    <source>
        <dbReference type="ARBA" id="ARBA00022670"/>
    </source>
</evidence>
<accession>A0A381ZIY4</accession>